<feature type="transmembrane region" description="Helical" evidence="1">
    <location>
        <begin position="140"/>
        <end position="161"/>
    </location>
</feature>
<evidence type="ECO:0000256" key="1">
    <source>
        <dbReference type="SAM" id="Phobius"/>
    </source>
</evidence>
<evidence type="ECO:0000259" key="3">
    <source>
        <dbReference type="Pfam" id="PF14378"/>
    </source>
</evidence>
<dbReference type="AlphaFoldDB" id="A0A1I1NWN0"/>
<reference evidence="4 5" key="1">
    <citation type="submission" date="2016-10" db="EMBL/GenBank/DDBJ databases">
        <authorList>
            <person name="de Groot N.N."/>
        </authorList>
    </citation>
    <scope>NUCLEOTIDE SEQUENCE [LARGE SCALE GENOMIC DNA]</scope>
    <source>
        <strain evidence="4 5">CGMCC 1.10210</strain>
    </source>
</reference>
<dbReference type="OrthoDB" id="9816314at2"/>
<evidence type="ECO:0000256" key="2">
    <source>
        <dbReference type="SAM" id="SignalP"/>
    </source>
</evidence>
<dbReference type="EMBL" id="FOMB01000017">
    <property type="protein sequence ID" value="SFD01865.1"/>
    <property type="molecule type" value="Genomic_DNA"/>
</dbReference>
<feature type="transmembrane region" description="Helical" evidence="1">
    <location>
        <begin position="38"/>
        <end position="58"/>
    </location>
</feature>
<keyword evidence="1" id="KW-0472">Membrane</keyword>
<dbReference type="InterPro" id="IPR026841">
    <property type="entry name" value="Aur1/Ipt1"/>
</dbReference>
<sequence length="336" mass="37198">MFKISVSAATLVFLVFAYCCVAAAAEPVVYLVMLGHYAWQLIAIPAVIVIGLPIAALCMRPKAPASFISDVMRHSGVRVAFIAGIFCAGLAAFTTLKIHIPKIMPFWADPVLADIDRWIHRGKPGLALYSFLPSYAEYPIAWLYGPGWFILWFGIVAAMALHSDRQRRLRYFWAMALSILLLGTVTATAMASVGPIFYASFVEPTRFAELIRKIDASAFGDYMKLSSQYLLSSYQFNAPSMGTGISAMPSMHLAIATLNACMLFNLSRALGWLAWAYVVIIQVGSVYLGWHYAIDGYVSIAGLSLIWFVTGLPVWKTLFHRIARRARPLRLKPLSI</sequence>
<feature type="transmembrane region" description="Helical" evidence="1">
    <location>
        <begin position="272"/>
        <end position="290"/>
    </location>
</feature>
<feature type="signal peptide" evidence="2">
    <location>
        <begin position="1"/>
        <end position="24"/>
    </location>
</feature>
<feature type="domain" description="Inositolphosphotransferase Aur1/Ipt1" evidence="3">
    <location>
        <begin position="136"/>
        <end position="303"/>
    </location>
</feature>
<dbReference type="SUPFAM" id="SSF48317">
    <property type="entry name" value="Acid phosphatase/Vanadium-dependent haloperoxidase"/>
    <property type="match status" value="1"/>
</dbReference>
<evidence type="ECO:0000313" key="4">
    <source>
        <dbReference type="EMBL" id="SFD01865.1"/>
    </source>
</evidence>
<feature type="chain" id="PRO_5045940042" evidence="2">
    <location>
        <begin position="25"/>
        <end position="336"/>
    </location>
</feature>
<accession>A0A1I1NWN0</accession>
<feature type="transmembrane region" description="Helical" evidence="1">
    <location>
        <begin position="79"/>
        <end position="100"/>
    </location>
</feature>
<protein>
    <submittedName>
        <fullName evidence="4">PAP2 superfamily protein</fullName>
    </submittedName>
</protein>
<evidence type="ECO:0000313" key="5">
    <source>
        <dbReference type="Proteomes" id="UP000182258"/>
    </source>
</evidence>
<dbReference type="GO" id="GO:0016020">
    <property type="term" value="C:membrane"/>
    <property type="evidence" value="ECO:0007669"/>
    <property type="project" value="UniProtKB-SubCell"/>
</dbReference>
<dbReference type="InterPro" id="IPR036938">
    <property type="entry name" value="PAP2/HPO_sf"/>
</dbReference>
<proteinExistence type="predicted"/>
<keyword evidence="1" id="KW-1133">Transmembrane helix</keyword>
<name>A0A1I1NWN0_9HYPH</name>
<keyword evidence="2" id="KW-0732">Signal</keyword>
<dbReference type="RefSeq" id="WP_074797618.1">
    <property type="nucleotide sequence ID" value="NZ_FOMB01000017.1"/>
</dbReference>
<gene>
    <name evidence="4" type="ORF">SAMN04488059_11798</name>
</gene>
<feature type="transmembrane region" description="Helical" evidence="1">
    <location>
        <begin position="173"/>
        <end position="198"/>
    </location>
</feature>
<dbReference type="Pfam" id="PF14378">
    <property type="entry name" value="PAP2_3"/>
    <property type="match status" value="1"/>
</dbReference>
<keyword evidence="1" id="KW-0812">Transmembrane</keyword>
<organism evidence="4 5">
    <name type="scientific">Devosia psychrophila</name>
    <dbReference type="NCBI Taxonomy" id="728005"/>
    <lineage>
        <taxon>Bacteria</taxon>
        <taxon>Pseudomonadati</taxon>
        <taxon>Pseudomonadota</taxon>
        <taxon>Alphaproteobacteria</taxon>
        <taxon>Hyphomicrobiales</taxon>
        <taxon>Devosiaceae</taxon>
        <taxon>Devosia</taxon>
    </lineage>
</organism>
<feature type="transmembrane region" description="Helical" evidence="1">
    <location>
        <begin position="296"/>
        <end position="315"/>
    </location>
</feature>
<dbReference type="Proteomes" id="UP000182258">
    <property type="component" value="Unassembled WGS sequence"/>
</dbReference>
<feature type="transmembrane region" description="Helical" evidence="1">
    <location>
        <begin position="245"/>
        <end position="265"/>
    </location>
</feature>
<dbReference type="STRING" id="728005.SAMN04488059_11798"/>